<keyword evidence="13 21" id="KW-0547">Nucleotide-binding</keyword>
<dbReference type="AlphaFoldDB" id="A0AAQ3QI65"/>
<keyword evidence="25" id="KW-0675">Receptor</keyword>
<dbReference type="InterPro" id="IPR000719">
    <property type="entry name" value="Prot_kinase_dom"/>
</dbReference>
<evidence type="ECO:0000256" key="9">
    <source>
        <dbReference type="ARBA" id="ARBA00022679"/>
    </source>
</evidence>
<proteinExistence type="inferred from homology"/>
<keyword evidence="12" id="KW-0677">Repeat</keyword>
<evidence type="ECO:0000256" key="2">
    <source>
        <dbReference type="ARBA" id="ARBA00004479"/>
    </source>
</evidence>
<keyword evidence="16 22" id="KW-1133">Transmembrane helix</keyword>
<comment type="catalytic activity">
    <reaction evidence="20">
        <text>L-seryl-[protein] + ATP = O-phospho-L-seryl-[protein] + ADP + H(+)</text>
        <dbReference type="Rhea" id="RHEA:17989"/>
        <dbReference type="Rhea" id="RHEA-COMP:9863"/>
        <dbReference type="Rhea" id="RHEA-COMP:11604"/>
        <dbReference type="ChEBI" id="CHEBI:15378"/>
        <dbReference type="ChEBI" id="CHEBI:29999"/>
        <dbReference type="ChEBI" id="CHEBI:30616"/>
        <dbReference type="ChEBI" id="CHEBI:83421"/>
        <dbReference type="ChEBI" id="CHEBI:456216"/>
        <dbReference type="EC" id="2.7.11.1"/>
    </reaction>
</comment>
<dbReference type="SMART" id="SM00369">
    <property type="entry name" value="LRR_TYP"/>
    <property type="match status" value="7"/>
</dbReference>
<evidence type="ECO:0000256" key="8">
    <source>
        <dbReference type="ARBA" id="ARBA00022614"/>
    </source>
</evidence>
<comment type="subcellular location">
    <subcellularLocation>
        <location evidence="1">Cell membrane</location>
        <topology evidence="1">Single-pass membrane protein</topology>
    </subcellularLocation>
    <subcellularLocation>
        <location evidence="2">Membrane</location>
        <topology evidence="2">Single-pass type I membrane protein</topology>
    </subcellularLocation>
</comment>
<evidence type="ECO:0000313" key="25">
    <source>
        <dbReference type="EMBL" id="WOL09135.1"/>
    </source>
</evidence>
<keyword evidence="10 22" id="KW-0812">Transmembrane</keyword>
<evidence type="ECO:0000256" key="1">
    <source>
        <dbReference type="ARBA" id="ARBA00004162"/>
    </source>
</evidence>
<dbReference type="InterPro" id="IPR011009">
    <property type="entry name" value="Kinase-like_dom_sf"/>
</dbReference>
<evidence type="ECO:0000256" key="17">
    <source>
        <dbReference type="ARBA" id="ARBA00023136"/>
    </source>
</evidence>
<evidence type="ECO:0000256" key="11">
    <source>
        <dbReference type="ARBA" id="ARBA00022729"/>
    </source>
</evidence>
<evidence type="ECO:0000313" key="26">
    <source>
        <dbReference type="Proteomes" id="UP001327560"/>
    </source>
</evidence>
<evidence type="ECO:0000256" key="18">
    <source>
        <dbReference type="ARBA" id="ARBA00023180"/>
    </source>
</evidence>
<dbReference type="InterPro" id="IPR003591">
    <property type="entry name" value="Leu-rich_rpt_typical-subtyp"/>
</dbReference>
<name>A0AAQ3QI65_9LILI</name>
<dbReference type="PRINTS" id="PR00019">
    <property type="entry name" value="LEURICHRPT"/>
</dbReference>
<keyword evidence="8" id="KW-0433">Leucine-rich repeat</keyword>
<keyword evidence="18" id="KW-0325">Glycoprotein</keyword>
<comment type="catalytic activity">
    <reaction evidence="19">
        <text>L-threonyl-[protein] + ATP = O-phospho-L-threonyl-[protein] + ADP + H(+)</text>
        <dbReference type="Rhea" id="RHEA:46608"/>
        <dbReference type="Rhea" id="RHEA-COMP:11060"/>
        <dbReference type="Rhea" id="RHEA-COMP:11605"/>
        <dbReference type="ChEBI" id="CHEBI:15378"/>
        <dbReference type="ChEBI" id="CHEBI:30013"/>
        <dbReference type="ChEBI" id="CHEBI:30616"/>
        <dbReference type="ChEBI" id="CHEBI:61977"/>
        <dbReference type="ChEBI" id="CHEBI:456216"/>
        <dbReference type="EC" id="2.7.11.1"/>
    </reaction>
</comment>
<dbReference type="EC" id="2.7.11.1" evidence="4"/>
<feature type="chain" id="PRO_5042932422" description="non-specific serine/threonine protein kinase" evidence="23">
    <location>
        <begin position="38"/>
        <end position="1023"/>
    </location>
</feature>
<evidence type="ECO:0000256" key="12">
    <source>
        <dbReference type="ARBA" id="ARBA00022737"/>
    </source>
</evidence>
<keyword evidence="11 23" id="KW-0732">Signal</keyword>
<evidence type="ECO:0000256" key="19">
    <source>
        <dbReference type="ARBA" id="ARBA00047899"/>
    </source>
</evidence>
<dbReference type="InterPro" id="IPR017441">
    <property type="entry name" value="Protein_kinase_ATP_BS"/>
</dbReference>
<evidence type="ECO:0000256" key="21">
    <source>
        <dbReference type="PROSITE-ProRule" id="PRU10141"/>
    </source>
</evidence>
<keyword evidence="15 21" id="KW-0067">ATP-binding</keyword>
<evidence type="ECO:0000256" key="16">
    <source>
        <dbReference type="ARBA" id="ARBA00022989"/>
    </source>
</evidence>
<dbReference type="GO" id="GO:0005524">
    <property type="term" value="F:ATP binding"/>
    <property type="evidence" value="ECO:0007669"/>
    <property type="project" value="UniProtKB-UniRule"/>
</dbReference>
<reference evidence="25 26" key="1">
    <citation type="submission" date="2023-10" db="EMBL/GenBank/DDBJ databases">
        <title>Chromosome-scale genome assembly provides insights into flower coloration mechanisms of Canna indica.</title>
        <authorList>
            <person name="Li C."/>
        </authorList>
    </citation>
    <scope>NUCLEOTIDE SEQUENCE [LARGE SCALE GENOMIC DNA]</scope>
    <source>
        <tissue evidence="25">Flower</tissue>
    </source>
</reference>
<dbReference type="Gene3D" id="3.30.200.20">
    <property type="entry name" value="Phosphorylase Kinase, domain 1"/>
    <property type="match status" value="1"/>
</dbReference>
<feature type="binding site" evidence="21">
    <location>
        <position position="726"/>
    </location>
    <ligand>
        <name>ATP</name>
        <dbReference type="ChEBI" id="CHEBI:30616"/>
    </ligand>
</feature>
<evidence type="ECO:0000256" key="10">
    <source>
        <dbReference type="ARBA" id="ARBA00022692"/>
    </source>
</evidence>
<dbReference type="Pfam" id="PF00560">
    <property type="entry name" value="LRR_1"/>
    <property type="match status" value="4"/>
</dbReference>
<dbReference type="SMART" id="SM00220">
    <property type="entry name" value="S_TKc"/>
    <property type="match status" value="1"/>
</dbReference>
<dbReference type="Gene3D" id="3.80.10.10">
    <property type="entry name" value="Ribonuclease Inhibitor"/>
    <property type="match status" value="4"/>
</dbReference>
<organism evidence="25 26">
    <name type="scientific">Canna indica</name>
    <name type="common">Indian-shot</name>
    <dbReference type="NCBI Taxonomy" id="4628"/>
    <lineage>
        <taxon>Eukaryota</taxon>
        <taxon>Viridiplantae</taxon>
        <taxon>Streptophyta</taxon>
        <taxon>Embryophyta</taxon>
        <taxon>Tracheophyta</taxon>
        <taxon>Spermatophyta</taxon>
        <taxon>Magnoliopsida</taxon>
        <taxon>Liliopsida</taxon>
        <taxon>Zingiberales</taxon>
        <taxon>Cannaceae</taxon>
        <taxon>Canna</taxon>
    </lineage>
</organism>
<dbReference type="FunFam" id="3.80.10.10:FF:000642">
    <property type="entry name" value="Leucine-rich receptor-like protein kinase family protein"/>
    <property type="match status" value="1"/>
</dbReference>
<dbReference type="FunFam" id="1.10.510.10:FF:000417">
    <property type="entry name" value="Leucine-rich repeat receptor-like protein kinase"/>
    <property type="match status" value="1"/>
</dbReference>
<keyword evidence="17 22" id="KW-0472">Membrane</keyword>
<evidence type="ECO:0000256" key="5">
    <source>
        <dbReference type="ARBA" id="ARBA00022475"/>
    </source>
</evidence>
<keyword evidence="26" id="KW-1185">Reference proteome</keyword>
<sequence>MGKQSNPTTFFSPSLLLSSILAWILLLSISKSTTVHADDQEKLILSELKANWSSSSALSSWNSSSPHCNWPGIQCINGSVTEISLPNTSINKPIPPFICNLRNLTLLDLAYNDIPGGFPTSLYNCSNLQHLDLSQNYFAGDLPADIDKLSSKLAYLDLCANSFTGDVPPSIGRLPSLQNLRLHSNRFNGSFPAELGKLSMLEWLTLAYNPFASQRIPSEFGNLRRLKLLWMTQTQLTGEIPESFRQLSEIEHLDLSWNNLNGSIPEFIWSLEKLKKIFLYKNNLTGEIHGKIGATSLEEIDVSINQLTGSIPEEFAKLSNLSVLFMYYNRLSGEIPRGIGLLTNLGDIRLFNNNLTGTLPPELGKHSYLYNLEVSNNRLSGSLPQGLCTKGALMSLVVFNNSLTGEMPASLAHCHRLENIQLYNNSFSGDFPLQFWTNLVNLTTVLIHHNRFTGGLPNKLQLNLTRLEINNNNFSGKVPLSAPRLQVFKASNNNFSGEIPAQLTEMSKLELLLLDGNQISGPIPTSISALNFLTVLNLSNNHLSGSIPAAIGSLPQLTMLDLSRNELFGSIPPEMGNLKLNFLNLSYNQLSGEIPFQLQNQAYEQSFLNNPGLCTSKYLVNLKTCGPRSTGPDKSSQRMFLILMLLGGSLFLMLSMIGLLMYRRRPNHGDLPVPPWKLTSFHKVDFTERRILSGLSEANLIGSGGSGQVYRINIGNCADETVAVKKIWNTRKSNWKMEKTFEAEVKILSSIRHANIVKLLCCISNEDSKLLVYEFMENGCLHQWLHRKGRTSLDSEHGESLDWSRRLGIAIDAAQGLCYMHHHCASPVIHRDVKSSNILLDAQFNAKIADFGLARILFKVGEPETASAIAGTFGYMAPECGYSKTINEKMDVYSFGVVLLELTTGRKAHEGGEHEGLAAWAFRHRMENGRVIELMDEELSEDAEYFDDIDAVINLGIECTRMNPAFRPSMKDVLRILMASDRKNVRRRNLELDPLLQIKRWTLQKSSSDVSEEDDRNCQVYEV</sequence>
<keyword evidence="7" id="KW-0597">Phosphoprotein</keyword>
<dbReference type="GO" id="GO:0004674">
    <property type="term" value="F:protein serine/threonine kinase activity"/>
    <property type="evidence" value="ECO:0007669"/>
    <property type="project" value="UniProtKB-KW"/>
</dbReference>
<evidence type="ECO:0000256" key="7">
    <source>
        <dbReference type="ARBA" id="ARBA00022553"/>
    </source>
</evidence>
<evidence type="ECO:0000256" key="15">
    <source>
        <dbReference type="ARBA" id="ARBA00022840"/>
    </source>
</evidence>
<dbReference type="PROSITE" id="PS00108">
    <property type="entry name" value="PROTEIN_KINASE_ST"/>
    <property type="match status" value="1"/>
</dbReference>
<dbReference type="EMBL" id="CP136894">
    <property type="protein sequence ID" value="WOL09135.1"/>
    <property type="molecule type" value="Genomic_DNA"/>
</dbReference>
<evidence type="ECO:0000256" key="4">
    <source>
        <dbReference type="ARBA" id="ARBA00012513"/>
    </source>
</evidence>
<dbReference type="SUPFAM" id="SSF52058">
    <property type="entry name" value="L domain-like"/>
    <property type="match status" value="2"/>
</dbReference>
<feature type="signal peptide" evidence="23">
    <location>
        <begin position="1"/>
        <end position="37"/>
    </location>
</feature>
<gene>
    <name evidence="25" type="ORF">Cni_G17888</name>
</gene>
<evidence type="ECO:0000256" key="3">
    <source>
        <dbReference type="ARBA" id="ARBA00008684"/>
    </source>
</evidence>
<dbReference type="SUPFAM" id="SSF56112">
    <property type="entry name" value="Protein kinase-like (PK-like)"/>
    <property type="match status" value="1"/>
</dbReference>
<dbReference type="FunFam" id="3.30.200.20:FF:000512">
    <property type="entry name" value="Receptor-like protein kinase HSL1"/>
    <property type="match status" value="1"/>
</dbReference>
<dbReference type="PANTHER" id="PTHR48006">
    <property type="entry name" value="LEUCINE-RICH REPEAT-CONTAINING PROTEIN DDB_G0281931-RELATED"/>
    <property type="match status" value="1"/>
</dbReference>
<dbReference type="PROSITE" id="PS00107">
    <property type="entry name" value="PROTEIN_KINASE_ATP"/>
    <property type="match status" value="1"/>
</dbReference>
<dbReference type="InterPro" id="IPR008271">
    <property type="entry name" value="Ser/Thr_kinase_AS"/>
</dbReference>
<protein>
    <recommendedName>
        <fullName evidence="4">non-specific serine/threonine protein kinase</fullName>
        <ecNumber evidence="4">2.7.11.1</ecNumber>
    </recommendedName>
</protein>
<dbReference type="FunFam" id="3.80.10.10:FF:000077">
    <property type="entry name" value="LRR receptor-like serine/threonine-protein kinase ERL1"/>
    <property type="match status" value="1"/>
</dbReference>
<keyword evidence="9" id="KW-0808">Transferase</keyword>
<evidence type="ECO:0000256" key="20">
    <source>
        <dbReference type="ARBA" id="ARBA00048679"/>
    </source>
</evidence>
<dbReference type="PROSITE" id="PS50011">
    <property type="entry name" value="PROTEIN_KINASE_DOM"/>
    <property type="match status" value="1"/>
</dbReference>
<feature type="transmembrane region" description="Helical" evidence="22">
    <location>
        <begin position="639"/>
        <end position="662"/>
    </location>
</feature>
<accession>A0AAQ3QI65</accession>
<dbReference type="InterPro" id="IPR051824">
    <property type="entry name" value="LRR_Rcpt-Like_S/T_Kinase"/>
</dbReference>
<dbReference type="Proteomes" id="UP001327560">
    <property type="component" value="Chromosome 5"/>
</dbReference>
<dbReference type="Gene3D" id="1.10.510.10">
    <property type="entry name" value="Transferase(Phosphotransferase) domain 1"/>
    <property type="match status" value="1"/>
</dbReference>
<dbReference type="InterPro" id="IPR032675">
    <property type="entry name" value="LRR_dom_sf"/>
</dbReference>
<dbReference type="GO" id="GO:0005886">
    <property type="term" value="C:plasma membrane"/>
    <property type="evidence" value="ECO:0007669"/>
    <property type="project" value="UniProtKB-SubCell"/>
</dbReference>
<dbReference type="InterPro" id="IPR001611">
    <property type="entry name" value="Leu-rich_rpt"/>
</dbReference>
<keyword evidence="14 25" id="KW-0418">Kinase</keyword>
<keyword evidence="6" id="KW-0723">Serine/threonine-protein kinase</keyword>
<evidence type="ECO:0000256" key="22">
    <source>
        <dbReference type="SAM" id="Phobius"/>
    </source>
</evidence>
<dbReference type="Pfam" id="PF08263">
    <property type="entry name" value="LRRNT_2"/>
    <property type="match status" value="1"/>
</dbReference>
<dbReference type="PANTHER" id="PTHR48006:SF92">
    <property type="entry name" value="LRR RECEPTOR-LIKE SERINE_THREONINE-PROTEIN KINASE GSO1"/>
    <property type="match status" value="1"/>
</dbReference>
<dbReference type="FunFam" id="3.80.10.10:FF:000041">
    <property type="entry name" value="LRR receptor-like serine/threonine-protein kinase ERECTA"/>
    <property type="match status" value="1"/>
</dbReference>
<dbReference type="Pfam" id="PF13855">
    <property type="entry name" value="LRR_8"/>
    <property type="match status" value="2"/>
</dbReference>
<evidence type="ECO:0000259" key="24">
    <source>
        <dbReference type="PROSITE" id="PS50011"/>
    </source>
</evidence>
<dbReference type="FunFam" id="3.80.10.10:FF:000221">
    <property type="entry name" value="Leucine-rich repeat receptor-like protein kinase PXL1"/>
    <property type="match status" value="1"/>
</dbReference>
<evidence type="ECO:0000256" key="14">
    <source>
        <dbReference type="ARBA" id="ARBA00022777"/>
    </source>
</evidence>
<evidence type="ECO:0000256" key="6">
    <source>
        <dbReference type="ARBA" id="ARBA00022527"/>
    </source>
</evidence>
<feature type="domain" description="Protein kinase" evidence="24">
    <location>
        <begin position="695"/>
        <end position="996"/>
    </location>
</feature>
<keyword evidence="5" id="KW-1003">Cell membrane</keyword>
<evidence type="ECO:0000256" key="23">
    <source>
        <dbReference type="SAM" id="SignalP"/>
    </source>
</evidence>
<comment type="similarity">
    <text evidence="3">Belongs to the protein kinase superfamily. Ser/Thr protein kinase family.</text>
</comment>
<dbReference type="Pfam" id="PF00069">
    <property type="entry name" value="Pkinase"/>
    <property type="match status" value="1"/>
</dbReference>
<evidence type="ECO:0000256" key="13">
    <source>
        <dbReference type="ARBA" id="ARBA00022741"/>
    </source>
</evidence>
<dbReference type="InterPro" id="IPR013210">
    <property type="entry name" value="LRR_N_plant-typ"/>
</dbReference>